<evidence type="ECO:0000256" key="1">
    <source>
        <dbReference type="SAM" id="MobiDB-lite"/>
    </source>
</evidence>
<sequence length="213" mass="24360">MSLPTTEIQDNFEEPFDWTNIYHHNPPNEDEIEHNIDWDDGLAWAKFLGSVERDDRAGDVDLSDTDDEDAEGSEMEVAESGSESDEEYDVENVYLPRTRMLWAKLNCTRSERPANERIRTILDALEKEEMDIAIFLDLLSWGDNLCIQDSKVQYARSALLHSAELPSILWRWSRPPRSSRQRKKRAGGGGKALVEFAKAVVCETAEKELDIIS</sequence>
<evidence type="ECO:0000313" key="3">
    <source>
        <dbReference type="Proteomes" id="UP001049176"/>
    </source>
</evidence>
<organism evidence="2 3">
    <name type="scientific">Marasmius oreades</name>
    <name type="common">fairy-ring Marasmius</name>
    <dbReference type="NCBI Taxonomy" id="181124"/>
    <lineage>
        <taxon>Eukaryota</taxon>
        <taxon>Fungi</taxon>
        <taxon>Dikarya</taxon>
        <taxon>Basidiomycota</taxon>
        <taxon>Agaricomycotina</taxon>
        <taxon>Agaricomycetes</taxon>
        <taxon>Agaricomycetidae</taxon>
        <taxon>Agaricales</taxon>
        <taxon>Marasmiineae</taxon>
        <taxon>Marasmiaceae</taxon>
        <taxon>Marasmius</taxon>
    </lineage>
</organism>
<dbReference type="OrthoDB" id="3203379at2759"/>
<dbReference type="GeneID" id="66072065"/>
<reference evidence="2" key="1">
    <citation type="journal article" date="2021" name="Genome Biol. Evol.">
        <title>The assembled and annotated genome of the fairy-ring fungus Marasmius oreades.</title>
        <authorList>
            <person name="Hiltunen M."/>
            <person name="Ament-Velasquez S.L."/>
            <person name="Johannesson H."/>
        </authorList>
    </citation>
    <scope>NUCLEOTIDE SEQUENCE</scope>
    <source>
        <strain evidence="2">03SP1</strain>
    </source>
</reference>
<comment type="caution">
    <text evidence="2">The sequence shown here is derived from an EMBL/GenBank/DDBJ whole genome shotgun (WGS) entry which is preliminary data.</text>
</comment>
<gene>
    <name evidence="2" type="ORF">E1B28_002989</name>
</gene>
<feature type="region of interest" description="Disordered" evidence="1">
    <location>
        <begin position="56"/>
        <end position="87"/>
    </location>
</feature>
<dbReference type="RefSeq" id="XP_043001899.1">
    <property type="nucleotide sequence ID" value="XM_043159945.1"/>
</dbReference>
<dbReference type="KEGG" id="more:E1B28_002989"/>
<proteinExistence type="predicted"/>
<dbReference type="AlphaFoldDB" id="A0A9P7UJX8"/>
<evidence type="ECO:0000313" key="2">
    <source>
        <dbReference type="EMBL" id="KAG7085428.1"/>
    </source>
</evidence>
<dbReference type="Proteomes" id="UP001049176">
    <property type="component" value="Chromosome 11"/>
</dbReference>
<feature type="compositionally biased region" description="Acidic residues" evidence="1">
    <location>
        <begin position="61"/>
        <end position="87"/>
    </location>
</feature>
<accession>A0A9P7UJX8</accession>
<keyword evidence="3" id="KW-1185">Reference proteome</keyword>
<dbReference type="EMBL" id="CM032191">
    <property type="protein sequence ID" value="KAG7085428.1"/>
    <property type="molecule type" value="Genomic_DNA"/>
</dbReference>
<name>A0A9P7UJX8_9AGAR</name>
<protein>
    <submittedName>
        <fullName evidence="2">Uncharacterized protein</fullName>
    </submittedName>
</protein>